<dbReference type="EMBL" id="WSZM01000604">
    <property type="protein sequence ID" value="KAF4030996.1"/>
    <property type="molecule type" value="Genomic_DNA"/>
</dbReference>
<sequence length="90" mass="10281">MRAIPTIQLKCYRGIAAKAASPCILVRAGLNAPLEMVLSAHRNTAAFRYELQERVICVLRSCIWEKFLLDEICMARWHEPISVRHEENGT</sequence>
<name>A0A833WLG7_PHYIN</name>
<evidence type="ECO:0000313" key="2">
    <source>
        <dbReference type="Proteomes" id="UP000602510"/>
    </source>
</evidence>
<proteinExistence type="predicted"/>
<accession>A0A833WLG7</accession>
<dbReference type="AlphaFoldDB" id="A0A833WLG7"/>
<dbReference type="Proteomes" id="UP000602510">
    <property type="component" value="Unassembled WGS sequence"/>
</dbReference>
<protein>
    <submittedName>
        <fullName evidence="1">Uncharacterized protein</fullName>
    </submittedName>
</protein>
<comment type="caution">
    <text evidence="1">The sequence shown here is derived from an EMBL/GenBank/DDBJ whole genome shotgun (WGS) entry which is preliminary data.</text>
</comment>
<keyword evidence="2" id="KW-1185">Reference proteome</keyword>
<evidence type="ECO:0000313" key="1">
    <source>
        <dbReference type="EMBL" id="KAF4030996.1"/>
    </source>
</evidence>
<reference evidence="1" key="1">
    <citation type="submission" date="2020-04" db="EMBL/GenBank/DDBJ databases">
        <title>Hybrid Assembly of Korean Phytophthora infestans isolates.</title>
        <authorList>
            <person name="Prokchorchik M."/>
            <person name="Lee Y."/>
            <person name="Seo J."/>
            <person name="Cho J.-H."/>
            <person name="Park Y.-E."/>
            <person name="Jang D.-C."/>
            <person name="Im J.-S."/>
            <person name="Choi J.-G."/>
            <person name="Park H.-J."/>
            <person name="Lee G.-B."/>
            <person name="Lee Y.-G."/>
            <person name="Hong S.-Y."/>
            <person name="Cho K."/>
            <person name="Sohn K.H."/>
        </authorList>
    </citation>
    <scope>NUCLEOTIDE SEQUENCE</scope>
    <source>
        <strain evidence="1">KR_1_A1</strain>
    </source>
</reference>
<gene>
    <name evidence="1" type="ORF">GN244_ATG17088</name>
</gene>
<organism evidence="1 2">
    <name type="scientific">Phytophthora infestans</name>
    <name type="common">Potato late blight agent</name>
    <name type="synonym">Botrytis infestans</name>
    <dbReference type="NCBI Taxonomy" id="4787"/>
    <lineage>
        <taxon>Eukaryota</taxon>
        <taxon>Sar</taxon>
        <taxon>Stramenopiles</taxon>
        <taxon>Oomycota</taxon>
        <taxon>Peronosporomycetes</taxon>
        <taxon>Peronosporales</taxon>
        <taxon>Peronosporaceae</taxon>
        <taxon>Phytophthora</taxon>
    </lineage>
</organism>